<dbReference type="AlphaFoldDB" id="A0A1R2D553"/>
<reference evidence="1 2" key="1">
    <citation type="submission" date="2016-11" db="EMBL/GenBank/DDBJ databases">
        <title>The macronuclear genome of Stentor coeruleus: a giant cell with tiny introns.</title>
        <authorList>
            <person name="Slabodnick M."/>
            <person name="Ruby J.G."/>
            <person name="Reiff S.B."/>
            <person name="Swart E.C."/>
            <person name="Gosai S."/>
            <person name="Prabakaran S."/>
            <person name="Witkowska E."/>
            <person name="Larue G.E."/>
            <person name="Fisher S."/>
            <person name="Freeman R.M."/>
            <person name="Gunawardena J."/>
            <person name="Chu W."/>
            <person name="Stover N.A."/>
            <person name="Gregory B.D."/>
            <person name="Nowacki M."/>
            <person name="Derisi J."/>
            <person name="Roy S.W."/>
            <person name="Marshall W.F."/>
            <person name="Sood P."/>
        </authorList>
    </citation>
    <scope>NUCLEOTIDE SEQUENCE [LARGE SCALE GENOMIC DNA]</scope>
    <source>
        <strain evidence="1">WM001</strain>
    </source>
</reference>
<comment type="caution">
    <text evidence="1">The sequence shown here is derived from an EMBL/GenBank/DDBJ whole genome shotgun (WGS) entry which is preliminary data.</text>
</comment>
<dbReference type="EMBL" id="MPUH01000001">
    <property type="protein sequence ID" value="OMJ96383.1"/>
    <property type="molecule type" value="Genomic_DNA"/>
</dbReference>
<evidence type="ECO:0000313" key="2">
    <source>
        <dbReference type="Proteomes" id="UP000187209"/>
    </source>
</evidence>
<evidence type="ECO:0008006" key="3">
    <source>
        <dbReference type="Google" id="ProtNLM"/>
    </source>
</evidence>
<dbReference type="OrthoDB" id="9984778at2759"/>
<proteinExistence type="predicted"/>
<name>A0A1R2D553_9CILI</name>
<organism evidence="1 2">
    <name type="scientific">Stentor coeruleus</name>
    <dbReference type="NCBI Taxonomy" id="5963"/>
    <lineage>
        <taxon>Eukaryota</taxon>
        <taxon>Sar</taxon>
        <taxon>Alveolata</taxon>
        <taxon>Ciliophora</taxon>
        <taxon>Postciliodesmatophora</taxon>
        <taxon>Heterotrichea</taxon>
        <taxon>Heterotrichida</taxon>
        <taxon>Stentoridae</taxon>
        <taxon>Stentor</taxon>
    </lineage>
</organism>
<protein>
    <recommendedName>
        <fullName evidence="3">Ubiquitin-like domain-containing protein</fullName>
    </recommendedName>
</protein>
<dbReference type="Proteomes" id="UP000187209">
    <property type="component" value="Unassembled WGS sequence"/>
</dbReference>
<accession>A0A1R2D553</accession>
<evidence type="ECO:0000313" key="1">
    <source>
        <dbReference type="EMBL" id="OMJ96383.1"/>
    </source>
</evidence>
<sequence>MDKSVFITTLDHECIEIKIRDPKKWNLEHLKDEVEYITNIMGPHQLYYSYGKEIHSLESIETSVENPLELVENNTIPIKRFLISLRSRVYPVYVSNFENKYLLCLKLAIEKKLGCLGMDCPFDAQTLRLENREIPAKCCLSNLPNNARIELELNSFIPQRPEITTYAIDEEDNRPKEPRLVLVCQGSKIFTKIDERAAKWRQVGKGLTIHCYCRNRKCEARNRAVVANLGFGVFNLDTLNSKALCPICSEECQEFLSIGFYCATWKFKGVLKENNVFGEEKTYNKYRVWREVNDEWKCLKFSVRPFTN</sequence>
<keyword evidence="2" id="KW-1185">Reference proteome</keyword>
<gene>
    <name evidence="1" type="ORF">SteCoe_140</name>
</gene>